<keyword evidence="4" id="KW-1185">Reference proteome</keyword>
<gene>
    <name evidence="2" type="ORF">EDS130_LOCUS42424</name>
    <name evidence="3" type="ORF">XAT740_LOCUS54967</name>
</gene>
<dbReference type="OrthoDB" id="10025891at2759"/>
<sequence>MSSCVEKKVDVRRRIYSLLGRIKESDVVKHFQVEGISRSTIYRTIQRFKSGLPCDDKPRKGRPTKLKKKQQRKLKKLAENRVGISQRTLASKFTVSKTCIQENLKKLGLKHYKRQRAPKYSEKQMEQIPIKCRKLRREIMDSETFIIVDDEKYFTFSGVNMPGNAGFYSSDKETAPPDVKYKSKQKFEPKILVWLALSSKGISAPYIGTTNGPAVDARVYIGKCLPKLIKFINEHHIDDKYIFWPDLASSHYAKKTTDWLSEQKVPFVPKHVNPPNVPKARPIEDFWGILAQQVYSGGWTAMNQEQLINRIKTQLKKVDLNVVQTMMKGVRRKLRKIEDKGPFSIL</sequence>
<comment type="caution">
    <text evidence="2">The sequence shown here is derived from an EMBL/GenBank/DDBJ whole genome shotgun (WGS) entry which is preliminary data.</text>
</comment>
<proteinExistence type="predicted"/>
<reference evidence="2" key="1">
    <citation type="submission" date="2021-02" db="EMBL/GenBank/DDBJ databases">
        <authorList>
            <person name="Nowell W R."/>
        </authorList>
    </citation>
    <scope>NUCLEOTIDE SEQUENCE</scope>
</reference>
<dbReference type="Proteomes" id="UP000663852">
    <property type="component" value="Unassembled WGS sequence"/>
</dbReference>
<evidence type="ECO:0000313" key="4">
    <source>
        <dbReference type="Proteomes" id="UP000663828"/>
    </source>
</evidence>
<dbReference type="Proteomes" id="UP000663828">
    <property type="component" value="Unassembled WGS sequence"/>
</dbReference>
<dbReference type="InterPro" id="IPR036397">
    <property type="entry name" value="RNaseH_sf"/>
</dbReference>
<dbReference type="Gene3D" id="3.30.420.10">
    <property type="entry name" value="Ribonuclease H-like superfamily/Ribonuclease H"/>
    <property type="match status" value="1"/>
</dbReference>
<dbReference type="EMBL" id="CAJNOR010010084">
    <property type="protein sequence ID" value="CAF1650976.1"/>
    <property type="molecule type" value="Genomic_DNA"/>
</dbReference>
<name>A0A815SX71_ADIRI</name>
<evidence type="ECO:0000313" key="5">
    <source>
        <dbReference type="Proteomes" id="UP000663852"/>
    </source>
</evidence>
<feature type="region of interest" description="Disordered" evidence="1">
    <location>
        <begin position="52"/>
        <end position="72"/>
    </location>
</feature>
<dbReference type="AlphaFoldDB" id="A0A815SX71"/>
<feature type="compositionally biased region" description="Basic residues" evidence="1">
    <location>
        <begin position="59"/>
        <end position="72"/>
    </location>
</feature>
<protein>
    <recommendedName>
        <fullName evidence="6">Transposase</fullName>
    </recommendedName>
</protein>
<evidence type="ECO:0000313" key="2">
    <source>
        <dbReference type="EMBL" id="CAF1497617.1"/>
    </source>
</evidence>
<evidence type="ECO:0000313" key="3">
    <source>
        <dbReference type="EMBL" id="CAF1650976.1"/>
    </source>
</evidence>
<dbReference type="PANTHER" id="PTHR46068">
    <property type="entry name" value="PROTEIN CBG27172"/>
    <property type="match status" value="1"/>
</dbReference>
<dbReference type="PANTHER" id="PTHR46068:SF1">
    <property type="entry name" value="TRANSPOSASE IS30-LIKE HTH DOMAIN-CONTAINING PROTEIN"/>
    <property type="match status" value="1"/>
</dbReference>
<organism evidence="2 5">
    <name type="scientific">Adineta ricciae</name>
    <name type="common">Rotifer</name>
    <dbReference type="NCBI Taxonomy" id="249248"/>
    <lineage>
        <taxon>Eukaryota</taxon>
        <taxon>Metazoa</taxon>
        <taxon>Spiralia</taxon>
        <taxon>Gnathifera</taxon>
        <taxon>Rotifera</taxon>
        <taxon>Eurotatoria</taxon>
        <taxon>Bdelloidea</taxon>
        <taxon>Adinetida</taxon>
        <taxon>Adinetidae</taxon>
        <taxon>Adineta</taxon>
    </lineage>
</organism>
<accession>A0A815SX71</accession>
<evidence type="ECO:0000256" key="1">
    <source>
        <dbReference type="SAM" id="MobiDB-lite"/>
    </source>
</evidence>
<dbReference type="EMBL" id="CAJNOJ010000617">
    <property type="protein sequence ID" value="CAF1497617.1"/>
    <property type="molecule type" value="Genomic_DNA"/>
</dbReference>
<dbReference type="GO" id="GO:0003676">
    <property type="term" value="F:nucleic acid binding"/>
    <property type="evidence" value="ECO:0007669"/>
    <property type="project" value="InterPro"/>
</dbReference>
<evidence type="ECO:0008006" key="6">
    <source>
        <dbReference type="Google" id="ProtNLM"/>
    </source>
</evidence>